<evidence type="ECO:0000256" key="12">
    <source>
        <dbReference type="ARBA" id="ARBA00043691"/>
    </source>
</evidence>
<name>A0A939E3D7_9CORY</name>
<evidence type="ECO:0000256" key="11">
    <source>
        <dbReference type="ARBA" id="ARBA00043671"/>
    </source>
</evidence>
<keyword evidence="8" id="KW-0472">Membrane</keyword>
<dbReference type="GO" id="GO:0034417">
    <property type="term" value="F:bisphosphoglycerate 3-phosphatase activity"/>
    <property type="evidence" value="ECO:0007669"/>
    <property type="project" value="UniProtKB-EC"/>
</dbReference>
<evidence type="ECO:0000256" key="9">
    <source>
        <dbReference type="ARBA" id="ARBA00031642"/>
    </source>
</evidence>
<evidence type="ECO:0000256" key="8">
    <source>
        <dbReference type="ARBA" id="ARBA00023136"/>
    </source>
</evidence>
<dbReference type="SUPFAM" id="SSF53254">
    <property type="entry name" value="Phosphoglycerate mutase-like"/>
    <property type="match status" value="1"/>
</dbReference>
<dbReference type="EC" id="3.1.3.80" evidence="3"/>
<evidence type="ECO:0000256" key="4">
    <source>
        <dbReference type="ARBA" id="ARBA00013040"/>
    </source>
</evidence>
<comment type="caution">
    <text evidence="16">The sequence shown here is derived from an EMBL/GenBank/DDBJ whole genome shotgun (WGS) entry which is preliminary data.</text>
</comment>
<evidence type="ECO:0000313" key="17">
    <source>
        <dbReference type="Proteomes" id="UP000664332"/>
    </source>
</evidence>
<evidence type="ECO:0000256" key="3">
    <source>
        <dbReference type="ARBA" id="ARBA00012976"/>
    </source>
</evidence>
<evidence type="ECO:0000256" key="10">
    <source>
        <dbReference type="ARBA" id="ARBA00043668"/>
    </source>
</evidence>
<protein>
    <recommendedName>
        <fullName evidence="5">Multiple inositol polyphosphate phosphatase 1</fullName>
        <ecNumber evidence="4">3.1.3.62</ecNumber>
        <ecNumber evidence="3">3.1.3.80</ecNumber>
    </recommendedName>
    <alternativeName>
        <fullName evidence="9">2,3-bisphosphoglycerate 3-phosphatase</fullName>
    </alternativeName>
</protein>
<evidence type="ECO:0000313" key="16">
    <source>
        <dbReference type="EMBL" id="MBN9644832.1"/>
    </source>
</evidence>
<feature type="chain" id="PRO_5037486488" description="Multiple inositol polyphosphate phosphatase 1" evidence="15">
    <location>
        <begin position="30"/>
        <end position="695"/>
    </location>
</feature>
<dbReference type="GO" id="GO:0016020">
    <property type="term" value="C:membrane"/>
    <property type="evidence" value="ECO:0007669"/>
    <property type="project" value="UniProtKB-SubCell"/>
</dbReference>
<dbReference type="PANTHER" id="PTHR20963">
    <property type="entry name" value="MULTIPLE INOSITOL POLYPHOSPHATE PHOSPHATASE-RELATED"/>
    <property type="match status" value="1"/>
</dbReference>
<proteinExistence type="inferred from homology"/>
<evidence type="ECO:0000256" key="6">
    <source>
        <dbReference type="ARBA" id="ARBA00022729"/>
    </source>
</evidence>
<keyword evidence="7" id="KW-0378">Hydrolase</keyword>
<sequence>MNTFSRSVAATVSALALCTAGVAVPRATADTTPDDPQYGFAQYYIPQGQPEDVSQPPAGFTMAYTTLLGRHGSRTNVKTKHYNSIIKVIDKAEKADPANVTDLGRQVREDTRKLTEITDSMPADDKLEPPDSGATGTLTELGKREWQDIAKRNYTRNQDFYEKVAQVNKENTLQWYSSPKGRSQLSGINFAKGLHKANRNLDDAMGYTSRHVHVDPHVYEGDTNDLSWRSTLMVMYKNENAAGYEAYHRARKLPDRTTAYDRIKTSDAVKQAARHVALKVLSEDYVDTMDEREIRHLAEDLHGADGYSRLSSMNKKAPSSWSFAQLFSNETAKQFRLIDDAKSFYTFGPGRATSTDGYRIYEPLVTQLLTDVKQSTTGQSDIKGRFYFTHGETIGPVQSILQTPETWFPTAPGEVYTPDNGWNSSVAVPMASNIQWDAFTNEAGIILVRMLLNEKETFFGKKCLPIADGSHFYTLEELQACLPLDGTSDHADARPNEIWTPVVATEQVSVCTGETVAAAQGVTGLPHGSTPVITEPADTSKPGGTVQKIAVTLDNNVVRHLKVPVMVKQCVTETTTTTVTPATKTETETVKQPAPTVTVTHEPAPLTSTVTATPAPVVITRAPKPESDLQAGLKTAAVAAPAALAASLVPLAAVPSLIEMGVINLPAVQAVVAPFLRLLIALLGRYGIAASFIGL</sequence>
<comment type="catalytic activity">
    <reaction evidence="11">
        <text>1D-myo-inositol 1,2,4,5,6-pentakisphosphate + H2O = 1D-myo-inositol 1,2,5,6-tetrakisphosphate + phosphate</text>
        <dbReference type="Rhea" id="RHEA:77115"/>
        <dbReference type="ChEBI" id="CHEBI:15377"/>
        <dbReference type="ChEBI" id="CHEBI:43474"/>
        <dbReference type="ChEBI" id="CHEBI:57798"/>
        <dbReference type="ChEBI" id="CHEBI:195535"/>
        <dbReference type="EC" id="3.1.3.62"/>
    </reaction>
    <physiologicalReaction direction="left-to-right" evidence="11">
        <dbReference type="Rhea" id="RHEA:77116"/>
    </physiologicalReaction>
</comment>
<dbReference type="AlphaFoldDB" id="A0A939E3D7"/>
<reference evidence="16" key="1">
    <citation type="submission" date="2021-03" db="EMBL/GenBank/DDBJ databases">
        <authorList>
            <person name="Sun Q."/>
        </authorList>
    </citation>
    <scope>NUCLEOTIDE SEQUENCE</scope>
    <source>
        <strain evidence="16">CCM 8862</strain>
    </source>
</reference>
<dbReference type="EC" id="3.1.3.62" evidence="4"/>
<feature type="region of interest" description="Disordered" evidence="14">
    <location>
        <begin position="581"/>
        <end position="602"/>
    </location>
</feature>
<dbReference type="Proteomes" id="UP000664332">
    <property type="component" value="Unassembled WGS sequence"/>
</dbReference>
<keyword evidence="17" id="KW-1185">Reference proteome</keyword>
<comment type="catalytic activity">
    <reaction evidence="13">
        <text>(2R)-2,3-bisphosphoglycerate + H2O = (2R)-2-phosphoglycerate + phosphate</text>
        <dbReference type="Rhea" id="RHEA:27381"/>
        <dbReference type="ChEBI" id="CHEBI:15377"/>
        <dbReference type="ChEBI" id="CHEBI:43474"/>
        <dbReference type="ChEBI" id="CHEBI:58248"/>
        <dbReference type="ChEBI" id="CHEBI:58289"/>
        <dbReference type="EC" id="3.1.3.80"/>
    </reaction>
    <physiologicalReaction direction="left-to-right" evidence="13">
        <dbReference type="Rhea" id="RHEA:27382"/>
    </physiologicalReaction>
</comment>
<feature type="region of interest" description="Disordered" evidence="14">
    <location>
        <begin position="118"/>
        <end position="138"/>
    </location>
</feature>
<comment type="similarity">
    <text evidence="2">Belongs to the histidine acid phosphatase family. MINPP1 subfamily.</text>
</comment>
<accession>A0A939E3D7</accession>
<evidence type="ECO:0000256" key="15">
    <source>
        <dbReference type="SAM" id="SignalP"/>
    </source>
</evidence>
<dbReference type="InterPro" id="IPR029033">
    <property type="entry name" value="His_PPase_superfam"/>
</dbReference>
<comment type="catalytic activity">
    <reaction evidence="10">
        <text>1D-myo-inositol 1,2,5,6-tetrakisphosphate + H2O = 1D-myo-inositol 1,2,6-trisphosphate + phosphate</text>
        <dbReference type="Rhea" id="RHEA:77119"/>
        <dbReference type="ChEBI" id="CHEBI:15377"/>
        <dbReference type="ChEBI" id="CHEBI:43474"/>
        <dbReference type="ChEBI" id="CHEBI:195535"/>
        <dbReference type="ChEBI" id="CHEBI:195537"/>
        <dbReference type="EC" id="3.1.3.62"/>
    </reaction>
    <physiologicalReaction direction="left-to-right" evidence="10">
        <dbReference type="Rhea" id="RHEA:77120"/>
    </physiologicalReaction>
</comment>
<dbReference type="InterPro" id="IPR000560">
    <property type="entry name" value="His_Pase_clade-2"/>
</dbReference>
<dbReference type="Pfam" id="PF00328">
    <property type="entry name" value="His_Phos_2"/>
    <property type="match status" value="1"/>
</dbReference>
<comment type="catalytic activity">
    <reaction evidence="12">
        <text>1D-myo-inositol hexakisphosphate + H2O = 1D-myo-inositol 1,2,4,5,6-pentakisphosphate + phosphate</text>
        <dbReference type="Rhea" id="RHEA:16989"/>
        <dbReference type="ChEBI" id="CHEBI:15377"/>
        <dbReference type="ChEBI" id="CHEBI:43474"/>
        <dbReference type="ChEBI" id="CHEBI:57798"/>
        <dbReference type="ChEBI" id="CHEBI:58130"/>
        <dbReference type="EC" id="3.1.3.62"/>
    </reaction>
    <physiologicalReaction direction="left-to-right" evidence="12">
        <dbReference type="Rhea" id="RHEA:16990"/>
    </physiologicalReaction>
</comment>
<evidence type="ECO:0000256" key="1">
    <source>
        <dbReference type="ARBA" id="ARBA00004370"/>
    </source>
</evidence>
<keyword evidence="6 15" id="KW-0732">Signal</keyword>
<comment type="subcellular location">
    <subcellularLocation>
        <location evidence="1">Membrane</location>
    </subcellularLocation>
</comment>
<dbReference type="PANTHER" id="PTHR20963:SF8">
    <property type="entry name" value="MULTIPLE INOSITOL POLYPHOSPHATE PHOSPHATASE 1"/>
    <property type="match status" value="1"/>
</dbReference>
<dbReference type="Gene3D" id="3.40.50.1240">
    <property type="entry name" value="Phosphoglycerate mutase-like"/>
    <property type="match status" value="1"/>
</dbReference>
<dbReference type="EMBL" id="JAFLEQ010000016">
    <property type="protein sequence ID" value="MBN9644832.1"/>
    <property type="molecule type" value="Genomic_DNA"/>
</dbReference>
<evidence type="ECO:0000256" key="5">
    <source>
        <dbReference type="ARBA" id="ARBA00018097"/>
    </source>
</evidence>
<organism evidence="16 17">
    <name type="scientific">Corynebacterium mendelii</name>
    <dbReference type="NCBI Taxonomy" id="2765362"/>
    <lineage>
        <taxon>Bacteria</taxon>
        <taxon>Bacillati</taxon>
        <taxon>Actinomycetota</taxon>
        <taxon>Actinomycetes</taxon>
        <taxon>Mycobacteriales</taxon>
        <taxon>Corynebacteriaceae</taxon>
        <taxon>Corynebacterium</taxon>
    </lineage>
</organism>
<feature type="signal peptide" evidence="15">
    <location>
        <begin position="1"/>
        <end position="29"/>
    </location>
</feature>
<evidence type="ECO:0000256" key="13">
    <source>
        <dbReference type="ARBA" id="ARBA00043832"/>
    </source>
</evidence>
<evidence type="ECO:0000256" key="14">
    <source>
        <dbReference type="SAM" id="MobiDB-lite"/>
    </source>
</evidence>
<evidence type="ECO:0000256" key="7">
    <source>
        <dbReference type="ARBA" id="ARBA00022801"/>
    </source>
</evidence>
<gene>
    <name evidence="16" type="ORF">JZY06_09455</name>
</gene>
<dbReference type="RefSeq" id="WP_207279299.1">
    <property type="nucleotide sequence ID" value="NZ_JAFLEQ010000016.1"/>
</dbReference>
<evidence type="ECO:0000256" key="2">
    <source>
        <dbReference type="ARBA" id="ARBA00008422"/>
    </source>
</evidence>